<dbReference type="GO" id="GO:0005886">
    <property type="term" value="C:plasma membrane"/>
    <property type="evidence" value="ECO:0007669"/>
    <property type="project" value="TreeGrafter"/>
</dbReference>
<comment type="caution">
    <text evidence="9">The sequence shown here is derived from an EMBL/GenBank/DDBJ whole genome shotgun (WGS) entry which is preliminary data.</text>
</comment>
<dbReference type="PANTHER" id="PTHR12308">
    <property type="entry name" value="ANOCTAMIN"/>
    <property type="match status" value="1"/>
</dbReference>
<feature type="transmembrane region" description="Helical" evidence="6">
    <location>
        <begin position="20"/>
        <end position="49"/>
    </location>
</feature>
<keyword evidence="4 6" id="KW-1133">Transmembrane helix</keyword>
<accession>A0A8S9XE01</accession>
<feature type="non-terminal residue" evidence="9">
    <location>
        <position position="1"/>
    </location>
</feature>
<feature type="region of interest" description="Disordered" evidence="7">
    <location>
        <begin position="77"/>
        <end position="115"/>
    </location>
</feature>
<comment type="caution">
    <text evidence="6">Lacks conserved residue(s) required for the propagation of feature annotation.</text>
</comment>
<protein>
    <recommendedName>
        <fullName evidence="6">Anoctamin</fullName>
    </recommendedName>
</protein>
<keyword evidence="10" id="KW-1185">Reference proteome</keyword>
<evidence type="ECO:0000256" key="6">
    <source>
        <dbReference type="RuleBase" id="RU280814"/>
    </source>
</evidence>
<evidence type="ECO:0000256" key="7">
    <source>
        <dbReference type="SAM" id="MobiDB-lite"/>
    </source>
</evidence>
<dbReference type="InterPro" id="IPR007632">
    <property type="entry name" value="Anoctamin"/>
</dbReference>
<organism evidence="9 10">
    <name type="scientific">Apolygus lucorum</name>
    <name type="common">Small green plant bug</name>
    <name type="synonym">Lygocoris lucorum</name>
    <dbReference type="NCBI Taxonomy" id="248454"/>
    <lineage>
        <taxon>Eukaryota</taxon>
        <taxon>Metazoa</taxon>
        <taxon>Ecdysozoa</taxon>
        <taxon>Arthropoda</taxon>
        <taxon>Hexapoda</taxon>
        <taxon>Insecta</taxon>
        <taxon>Pterygota</taxon>
        <taxon>Neoptera</taxon>
        <taxon>Paraneoptera</taxon>
        <taxon>Hemiptera</taxon>
        <taxon>Heteroptera</taxon>
        <taxon>Panheteroptera</taxon>
        <taxon>Cimicomorpha</taxon>
        <taxon>Miridae</taxon>
        <taxon>Mirini</taxon>
        <taxon>Apolygus</taxon>
    </lineage>
</organism>
<evidence type="ECO:0000256" key="2">
    <source>
        <dbReference type="ARBA" id="ARBA00009671"/>
    </source>
</evidence>
<dbReference type="GO" id="GO:0005254">
    <property type="term" value="F:chloride channel activity"/>
    <property type="evidence" value="ECO:0007669"/>
    <property type="project" value="TreeGrafter"/>
</dbReference>
<gene>
    <name evidence="9" type="ORF">GE061_017990</name>
</gene>
<evidence type="ECO:0000256" key="1">
    <source>
        <dbReference type="ARBA" id="ARBA00004141"/>
    </source>
</evidence>
<evidence type="ECO:0000259" key="8">
    <source>
        <dbReference type="Pfam" id="PF04547"/>
    </source>
</evidence>
<dbReference type="AlphaFoldDB" id="A0A8S9XE01"/>
<keyword evidence="3 6" id="KW-0812">Transmembrane</keyword>
<feature type="domain" description="Anoctamin transmembrane" evidence="8">
    <location>
        <begin position="16"/>
        <end position="63"/>
    </location>
</feature>
<dbReference type="EMBL" id="WIXP02000008">
    <property type="protein sequence ID" value="KAF6206754.1"/>
    <property type="molecule type" value="Genomic_DNA"/>
</dbReference>
<dbReference type="Proteomes" id="UP000466442">
    <property type="component" value="Unassembled WGS sequence"/>
</dbReference>
<evidence type="ECO:0000313" key="9">
    <source>
        <dbReference type="EMBL" id="KAF6206754.1"/>
    </source>
</evidence>
<comment type="similarity">
    <text evidence="2 6">Belongs to the anoctamin family.</text>
</comment>
<sequence>YKDYRYPPDDPNKYAHTTMYWTVLASRLIFMVLFENIVVFLVLLISWAIPDIPSKLKDKIRREAHMVNHIMLEEARKTKRHCETNNTDSEAKGDDYKNQNVHRPSNYGEISEETV</sequence>
<name>A0A8S9XE01_APOLU</name>
<evidence type="ECO:0000256" key="3">
    <source>
        <dbReference type="ARBA" id="ARBA00022692"/>
    </source>
</evidence>
<reference evidence="9" key="1">
    <citation type="journal article" date="2021" name="Mol. Ecol. Resour.">
        <title>Apolygus lucorum genome provides insights into omnivorousness and mesophyll feeding.</title>
        <authorList>
            <person name="Liu Y."/>
            <person name="Liu H."/>
            <person name="Wang H."/>
            <person name="Huang T."/>
            <person name="Liu B."/>
            <person name="Yang B."/>
            <person name="Yin L."/>
            <person name="Li B."/>
            <person name="Zhang Y."/>
            <person name="Zhang S."/>
            <person name="Jiang F."/>
            <person name="Zhang X."/>
            <person name="Ren Y."/>
            <person name="Wang B."/>
            <person name="Wang S."/>
            <person name="Lu Y."/>
            <person name="Wu K."/>
            <person name="Fan W."/>
            <person name="Wang G."/>
        </authorList>
    </citation>
    <scope>NUCLEOTIDE SEQUENCE</scope>
    <source>
        <strain evidence="9">12Hb</strain>
    </source>
</reference>
<dbReference type="InterPro" id="IPR049452">
    <property type="entry name" value="Anoctamin_TM"/>
</dbReference>
<dbReference type="PANTHER" id="PTHR12308:SF83">
    <property type="entry name" value="ANOCTAMIN"/>
    <property type="match status" value="1"/>
</dbReference>
<evidence type="ECO:0000313" key="10">
    <source>
        <dbReference type="Proteomes" id="UP000466442"/>
    </source>
</evidence>
<evidence type="ECO:0000256" key="4">
    <source>
        <dbReference type="ARBA" id="ARBA00022989"/>
    </source>
</evidence>
<comment type="subcellular location">
    <subcellularLocation>
        <location evidence="1 6">Membrane</location>
        <topology evidence="1 6">Multi-pass membrane protein</topology>
    </subcellularLocation>
</comment>
<dbReference type="Pfam" id="PF04547">
    <property type="entry name" value="Anoctamin"/>
    <property type="match status" value="1"/>
</dbReference>
<evidence type="ECO:0000256" key="5">
    <source>
        <dbReference type="ARBA" id="ARBA00023136"/>
    </source>
</evidence>
<keyword evidence="5 6" id="KW-0472">Membrane</keyword>
<dbReference type="OrthoDB" id="296386at2759"/>
<proteinExistence type="inferred from homology"/>